<feature type="compositionally biased region" description="Low complexity" evidence="3">
    <location>
        <begin position="178"/>
        <end position="199"/>
    </location>
</feature>
<evidence type="ECO:0000256" key="1">
    <source>
        <dbReference type="ARBA" id="ARBA00023125"/>
    </source>
</evidence>
<evidence type="ECO:0000313" key="4">
    <source>
        <dbReference type="EMBL" id="KAJ3053731.1"/>
    </source>
</evidence>
<sequence length="199" mass="21977">MFRSQIISRTASALKAHKSALAQSSHFSTTAVANRASMAKITVVGTAGRDPEFRAYAGQEGLTGDEVRGVWKWGVAVQRVTGKDEAGNWKDETDWFTVTTKTKWHADKVRKGSTVVCVGDMKTRKYQPDGADKAVTYYEVDCTHGQVLEAAPPRAYSAEPYGANSHIVADLADSTEHQQYQQQSGQYNQNQQFGGNQRW</sequence>
<name>A0AAD5SFX1_9FUNG</name>
<evidence type="ECO:0000256" key="3">
    <source>
        <dbReference type="SAM" id="MobiDB-lite"/>
    </source>
</evidence>
<dbReference type="SUPFAM" id="SSF50249">
    <property type="entry name" value="Nucleic acid-binding proteins"/>
    <property type="match status" value="1"/>
</dbReference>
<keyword evidence="5" id="KW-1185">Reference proteome</keyword>
<proteinExistence type="predicted"/>
<gene>
    <name evidence="4" type="ORF">HK097_003540</name>
</gene>
<accession>A0AAD5SFX1</accession>
<dbReference type="PROSITE" id="PS50935">
    <property type="entry name" value="SSB"/>
    <property type="match status" value="1"/>
</dbReference>
<reference evidence="4" key="1">
    <citation type="submission" date="2020-05" db="EMBL/GenBank/DDBJ databases">
        <title>Phylogenomic resolution of chytrid fungi.</title>
        <authorList>
            <person name="Stajich J.E."/>
            <person name="Amses K."/>
            <person name="Simmons R."/>
            <person name="Seto K."/>
            <person name="Myers J."/>
            <person name="Bonds A."/>
            <person name="Quandt C.A."/>
            <person name="Barry K."/>
            <person name="Liu P."/>
            <person name="Grigoriev I."/>
            <person name="Longcore J.E."/>
            <person name="James T.Y."/>
        </authorList>
    </citation>
    <scope>NUCLEOTIDE SEQUENCE</scope>
    <source>
        <strain evidence="4">JEL0318</strain>
    </source>
</reference>
<dbReference type="AlphaFoldDB" id="A0AAD5SFX1"/>
<dbReference type="Gene3D" id="2.40.50.140">
    <property type="entry name" value="Nucleic acid-binding proteins"/>
    <property type="match status" value="1"/>
</dbReference>
<organism evidence="4 5">
    <name type="scientific">Rhizophlyctis rosea</name>
    <dbReference type="NCBI Taxonomy" id="64517"/>
    <lineage>
        <taxon>Eukaryota</taxon>
        <taxon>Fungi</taxon>
        <taxon>Fungi incertae sedis</taxon>
        <taxon>Chytridiomycota</taxon>
        <taxon>Chytridiomycota incertae sedis</taxon>
        <taxon>Chytridiomycetes</taxon>
        <taxon>Rhizophlyctidales</taxon>
        <taxon>Rhizophlyctidaceae</taxon>
        <taxon>Rhizophlyctis</taxon>
    </lineage>
</organism>
<dbReference type="InterPro" id="IPR012340">
    <property type="entry name" value="NA-bd_OB-fold"/>
</dbReference>
<dbReference type="GO" id="GO:0003697">
    <property type="term" value="F:single-stranded DNA binding"/>
    <property type="evidence" value="ECO:0007669"/>
    <property type="project" value="InterPro"/>
</dbReference>
<evidence type="ECO:0000256" key="2">
    <source>
        <dbReference type="PROSITE-ProRule" id="PRU00252"/>
    </source>
</evidence>
<evidence type="ECO:0000313" key="5">
    <source>
        <dbReference type="Proteomes" id="UP001212841"/>
    </source>
</evidence>
<feature type="region of interest" description="Disordered" evidence="3">
    <location>
        <begin position="174"/>
        <end position="199"/>
    </location>
</feature>
<dbReference type="InterPro" id="IPR000424">
    <property type="entry name" value="Primosome_PriB/ssb"/>
</dbReference>
<dbReference type="Proteomes" id="UP001212841">
    <property type="component" value="Unassembled WGS sequence"/>
</dbReference>
<evidence type="ECO:0008006" key="6">
    <source>
        <dbReference type="Google" id="ProtNLM"/>
    </source>
</evidence>
<protein>
    <recommendedName>
        <fullName evidence="6">Single-stranded DNA-binding protein</fullName>
    </recommendedName>
</protein>
<comment type="caution">
    <text evidence="4">The sequence shown here is derived from an EMBL/GenBank/DDBJ whole genome shotgun (WGS) entry which is preliminary data.</text>
</comment>
<dbReference type="EMBL" id="JADGJD010000184">
    <property type="protein sequence ID" value="KAJ3053731.1"/>
    <property type="molecule type" value="Genomic_DNA"/>
</dbReference>
<dbReference type="Pfam" id="PF00436">
    <property type="entry name" value="SSB"/>
    <property type="match status" value="1"/>
</dbReference>
<keyword evidence="1 2" id="KW-0238">DNA-binding</keyword>